<dbReference type="AlphaFoldDB" id="A0AAV5EEZ7"/>
<evidence type="ECO:0000259" key="2">
    <source>
        <dbReference type="Pfam" id="PF07859"/>
    </source>
</evidence>
<comment type="caution">
    <text evidence="3">The sequence shown here is derived from an EMBL/GenBank/DDBJ whole genome shotgun (WGS) entry which is preliminary data.</text>
</comment>
<proteinExistence type="predicted"/>
<organism evidence="3 4">
    <name type="scientific">Eleusine coracana subsp. coracana</name>
    <dbReference type="NCBI Taxonomy" id="191504"/>
    <lineage>
        <taxon>Eukaryota</taxon>
        <taxon>Viridiplantae</taxon>
        <taxon>Streptophyta</taxon>
        <taxon>Embryophyta</taxon>
        <taxon>Tracheophyta</taxon>
        <taxon>Spermatophyta</taxon>
        <taxon>Magnoliopsida</taxon>
        <taxon>Liliopsida</taxon>
        <taxon>Poales</taxon>
        <taxon>Poaceae</taxon>
        <taxon>PACMAD clade</taxon>
        <taxon>Chloridoideae</taxon>
        <taxon>Cynodonteae</taxon>
        <taxon>Eleusininae</taxon>
        <taxon>Eleusine</taxon>
    </lineage>
</organism>
<sequence length="376" mass="39925">MASNTAQVPEGNDNDEILHNHGIVRVYKSGRVERPLAAPPVAPGVDAATGVESKDVNLGHYSVRLYFPPAAATKLPIIVYVHGGGFVAESAASLGCHRFLNTLASACPALGVSVDYRLAPEHPLPAAYDDCLAALKWTLSLGGADPWLAAHGDLGRVFLAGDSAGANACHHLAVHPDLLALTPPPIKGAVLIHPWFWGAEAVGGEPRHPGGAGGGRAAVDVRVPRVRDRRPADEPDGARRAGAGHDGVRAGARVRRGARLPAVARAGLRRGGRRGAGRRRRRGDGDGGGGTRVLRLQAGMRQGKGDGRQDRRVRQRAVTTAREQLFCWSCRVVSHLAVYGYCVRVSLCVAWLSDENKRNSFYMMHGTIRGTSSLLL</sequence>
<keyword evidence="4" id="KW-1185">Reference proteome</keyword>
<reference evidence="3" key="2">
    <citation type="submission" date="2021-12" db="EMBL/GenBank/DDBJ databases">
        <title>Resequencing data analysis of finger millet.</title>
        <authorList>
            <person name="Hatakeyama M."/>
            <person name="Aluri S."/>
            <person name="Balachadran M.T."/>
            <person name="Sivarajan S.R."/>
            <person name="Poveda L."/>
            <person name="Shimizu-Inatsugi R."/>
            <person name="Schlapbach R."/>
            <person name="Sreeman S.M."/>
            <person name="Shimizu K.K."/>
        </authorList>
    </citation>
    <scope>NUCLEOTIDE SEQUENCE</scope>
</reference>
<dbReference type="PANTHER" id="PTHR23024">
    <property type="entry name" value="ARYLACETAMIDE DEACETYLASE"/>
    <property type="match status" value="1"/>
</dbReference>
<evidence type="ECO:0000313" key="3">
    <source>
        <dbReference type="EMBL" id="GJN21015.1"/>
    </source>
</evidence>
<evidence type="ECO:0000313" key="4">
    <source>
        <dbReference type="Proteomes" id="UP001054889"/>
    </source>
</evidence>
<reference evidence="3" key="1">
    <citation type="journal article" date="2018" name="DNA Res.">
        <title>Multiple hybrid de novo genome assembly of finger millet, an orphan allotetraploid crop.</title>
        <authorList>
            <person name="Hatakeyama M."/>
            <person name="Aluri S."/>
            <person name="Balachadran M.T."/>
            <person name="Sivarajan S.R."/>
            <person name="Patrignani A."/>
            <person name="Gruter S."/>
            <person name="Poveda L."/>
            <person name="Shimizu-Inatsugi R."/>
            <person name="Baeten J."/>
            <person name="Francoijs K.J."/>
            <person name="Nataraja K.N."/>
            <person name="Reddy Y.A.N."/>
            <person name="Phadnis S."/>
            <person name="Ravikumar R.L."/>
            <person name="Schlapbach R."/>
            <person name="Sreeman S.M."/>
            <person name="Shimizu K.K."/>
        </authorList>
    </citation>
    <scope>NUCLEOTIDE SEQUENCE</scope>
</reference>
<name>A0AAV5EEZ7_ELECO</name>
<evidence type="ECO:0000256" key="1">
    <source>
        <dbReference type="SAM" id="MobiDB-lite"/>
    </source>
</evidence>
<dbReference type="PANTHER" id="PTHR23024:SF180">
    <property type="entry name" value="OS02G0567800 PROTEIN"/>
    <property type="match status" value="1"/>
</dbReference>
<gene>
    <name evidence="3" type="primary">gb08460</name>
    <name evidence="3" type="ORF">PR202_gb08460</name>
</gene>
<dbReference type="Gene3D" id="3.40.50.1820">
    <property type="entry name" value="alpha/beta hydrolase"/>
    <property type="match status" value="1"/>
</dbReference>
<feature type="compositionally biased region" description="Basic and acidic residues" evidence="1">
    <location>
        <begin position="225"/>
        <end position="239"/>
    </location>
</feature>
<feature type="region of interest" description="Disordered" evidence="1">
    <location>
        <begin position="225"/>
        <end position="252"/>
    </location>
</feature>
<dbReference type="Pfam" id="PF07859">
    <property type="entry name" value="Abhydrolase_3"/>
    <property type="match status" value="1"/>
</dbReference>
<dbReference type="Proteomes" id="UP001054889">
    <property type="component" value="Unassembled WGS sequence"/>
</dbReference>
<protein>
    <recommendedName>
        <fullName evidence="2">Alpha/beta hydrolase fold-3 domain-containing protein</fullName>
    </recommendedName>
</protein>
<feature type="region of interest" description="Disordered" evidence="1">
    <location>
        <begin position="267"/>
        <end position="292"/>
    </location>
</feature>
<dbReference type="SUPFAM" id="SSF53474">
    <property type="entry name" value="alpha/beta-Hydrolases"/>
    <property type="match status" value="1"/>
</dbReference>
<dbReference type="InterPro" id="IPR050466">
    <property type="entry name" value="Carboxylest/Gibb_receptor"/>
</dbReference>
<feature type="compositionally biased region" description="Basic residues" evidence="1">
    <location>
        <begin position="267"/>
        <end position="282"/>
    </location>
</feature>
<dbReference type="InterPro" id="IPR013094">
    <property type="entry name" value="AB_hydrolase_3"/>
</dbReference>
<accession>A0AAV5EEZ7</accession>
<feature type="domain" description="Alpha/beta hydrolase fold-3" evidence="2">
    <location>
        <begin position="78"/>
        <end position="196"/>
    </location>
</feature>
<dbReference type="GO" id="GO:0016787">
    <property type="term" value="F:hydrolase activity"/>
    <property type="evidence" value="ECO:0007669"/>
    <property type="project" value="InterPro"/>
</dbReference>
<dbReference type="EMBL" id="BQKI01000075">
    <property type="protein sequence ID" value="GJN21015.1"/>
    <property type="molecule type" value="Genomic_DNA"/>
</dbReference>
<dbReference type="InterPro" id="IPR029058">
    <property type="entry name" value="AB_hydrolase_fold"/>
</dbReference>